<gene>
    <name evidence="2" type="ORF">GKO32_36130</name>
</gene>
<dbReference type="AlphaFoldDB" id="A0A6N7ZC86"/>
<feature type="compositionally biased region" description="Basic and acidic residues" evidence="1">
    <location>
        <begin position="57"/>
        <end position="74"/>
    </location>
</feature>
<reference evidence="2 3" key="1">
    <citation type="submission" date="2019-11" db="EMBL/GenBank/DDBJ databases">
        <title>Draft genome of Amycolatopsis RM579.</title>
        <authorList>
            <person name="Duangmal K."/>
            <person name="Mingma R."/>
        </authorList>
    </citation>
    <scope>NUCLEOTIDE SEQUENCE [LARGE SCALE GENOMIC DNA]</scope>
    <source>
        <strain evidence="2 3">RM579</strain>
    </source>
</reference>
<dbReference type="RefSeq" id="WP_154761416.1">
    <property type="nucleotide sequence ID" value="NZ_WMBA01000101.1"/>
</dbReference>
<name>A0A6N7ZC86_9PSEU</name>
<evidence type="ECO:0000256" key="1">
    <source>
        <dbReference type="SAM" id="MobiDB-lite"/>
    </source>
</evidence>
<evidence type="ECO:0000313" key="2">
    <source>
        <dbReference type="EMBL" id="MTD59373.1"/>
    </source>
</evidence>
<comment type="caution">
    <text evidence="2">The sequence shown here is derived from an EMBL/GenBank/DDBJ whole genome shotgun (WGS) entry which is preliminary data.</text>
</comment>
<protein>
    <submittedName>
        <fullName evidence="2">Uncharacterized protein</fullName>
    </submittedName>
</protein>
<dbReference type="EMBL" id="WMBA01000101">
    <property type="protein sequence ID" value="MTD59373.1"/>
    <property type="molecule type" value="Genomic_DNA"/>
</dbReference>
<sequence>MSSCAAGSTDGAGALQRVASTTVLHDVNRLARALRASSDQHAQSAQEKLAQLVDEPGGERRDHLGNGGELPKDP</sequence>
<feature type="compositionally biased region" description="Polar residues" evidence="1">
    <location>
        <begin position="37"/>
        <end position="46"/>
    </location>
</feature>
<accession>A0A6N7ZC86</accession>
<keyword evidence="3" id="KW-1185">Reference proteome</keyword>
<proteinExistence type="predicted"/>
<feature type="region of interest" description="Disordered" evidence="1">
    <location>
        <begin position="35"/>
        <end position="74"/>
    </location>
</feature>
<evidence type="ECO:0000313" key="3">
    <source>
        <dbReference type="Proteomes" id="UP000440096"/>
    </source>
</evidence>
<dbReference type="Proteomes" id="UP000440096">
    <property type="component" value="Unassembled WGS sequence"/>
</dbReference>
<organism evidence="2 3">
    <name type="scientific">Amycolatopsis pithecellobii</name>
    <dbReference type="NCBI Taxonomy" id="664692"/>
    <lineage>
        <taxon>Bacteria</taxon>
        <taxon>Bacillati</taxon>
        <taxon>Actinomycetota</taxon>
        <taxon>Actinomycetes</taxon>
        <taxon>Pseudonocardiales</taxon>
        <taxon>Pseudonocardiaceae</taxon>
        <taxon>Amycolatopsis</taxon>
    </lineage>
</organism>